<accession>A0A841KX23</accession>
<evidence type="ECO:0000313" key="2">
    <source>
        <dbReference type="EMBL" id="MBB6216560.1"/>
    </source>
</evidence>
<dbReference type="AlphaFoldDB" id="A0A841KX23"/>
<organism evidence="2 3">
    <name type="scientific">Anaerosolibacter carboniphilus</name>
    <dbReference type="NCBI Taxonomy" id="1417629"/>
    <lineage>
        <taxon>Bacteria</taxon>
        <taxon>Bacillati</taxon>
        <taxon>Bacillota</taxon>
        <taxon>Clostridia</taxon>
        <taxon>Peptostreptococcales</taxon>
        <taxon>Thermotaleaceae</taxon>
        <taxon>Anaerosolibacter</taxon>
    </lineage>
</organism>
<evidence type="ECO:0008006" key="4">
    <source>
        <dbReference type="Google" id="ProtNLM"/>
    </source>
</evidence>
<sequence length="188" mass="20191">MSKEKYFQSLSSQGSRQDPCRKNCCKKCPPGPAGPPGPQGPQGPAGPPGLNKYAYIYKTTSQEVASGSYILFNTNGPISTDVYQHSTTTDTDQIVILQPGVYELTFITFPTNNNMTVSVYLENLSIPGATHRAEDSILTLQTIFTVTNAPATIRIRNTGPDTVLLPAYTTSVGNITGTNSSIKIIKLS</sequence>
<reference evidence="2 3" key="1">
    <citation type="submission" date="2020-08" db="EMBL/GenBank/DDBJ databases">
        <title>Genomic Encyclopedia of Type Strains, Phase IV (KMG-IV): sequencing the most valuable type-strain genomes for metagenomic binning, comparative biology and taxonomic classification.</title>
        <authorList>
            <person name="Goeker M."/>
        </authorList>
    </citation>
    <scope>NUCLEOTIDE SEQUENCE [LARGE SCALE GENOMIC DNA]</scope>
    <source>
        <strain evidence="2 3">DSM 103526</strain>
    </source>
</reference>
<comment type="caution">
    <text evidence="2">The sequence shown here is derived from an EMBL/GenBank/DDBJ whole genome shotgun (WGS) entry which is preliminary data.</text>
</comment>
<dbReference type="Proteomes" id="UP000579281">
    <property type="component" value="Unassembled WGS sequence"/>
</dbReference>
<dbReference type="EMBL" id="JACHEN010000015">
    <property type="protein sequence ID" value="MBB6216560.1"/>
    <property type="molecule type" value="Genomic_DNA"/>
</dbReference>
<evidence type="ECO:0000313" key="3">
    <source>
        <dbReference type="Proteomes" id="UP000579281"/>
    </source>
</evidence>
<feature type="region of interest" description="Disordered" evidence="1">
    <location>
        <begin position="1"/>
        <end position="47"/>
    </location>
</feature>
<name>A0A841KX23_9FIRM</name>
<dbReference type="InterPro" id="IPR008983">
    <property type="entry name" value="Tumour_necrosis_fac-like_dom"/>
</dbReference>
<feature type="compositionally biased region" description="Pro residues" evidence="1">
    <location>
        <begin position="29"/>
        <end position="47"/>
    </location>
</feature>
<evidence type="ECO:0000256" key="1">
    <source>
        <dbReference type="SAM" id="MobiDB-lite"/>
    </source>
</evidence>
<gene>
    <name evidence="2" type="ORF">HNQ80_002662</name>
</gene>
<dbReference type="Gene3D" id="2.60.120.40">
    <property type="match status" value="1"/>
</dbReference>
<proteinExistence type="predicted"/>
<protein>
    <recommendedName>
        <fullName evidence="4">BclA C-terminal domain-containing protein</fullName>
    </recommendedName>
</protein>
<dbReference type="RefSeq" id="WP_184311089.1">
    <property type="nucleotide sequence ID" value="NZ_JACHEN010000015.1"/>
</dbReference>
<keyword evidence="3" id="KW-1185">Reference proteome</keyword>